<gene>
    <name evidence="1" type="ORF">A3H78_02975</name>
</gene>
<comment type="caution">
    <text evidence="1">The sequence shown here is derived from an EMBL/GenBank/DDBJ whole genome shotgun (WGS) entry which is preliminary data.</text>
</comment>
<evidence type="ECO:0000313" key="1">
    <source>
        <dbReference type="EMBL" id="OGK53472.1"/>
    </source>
</evidence>
<evidence type="ECO:0008006" key="3">
    <source>
        <dbReference type="Google" id="ProtNLM"/>
    </source>
</evidence>
<accession>A0A1F7JCY5</accession>
<name>A0A1F7JCY5_9BACT</name>
<dbReference type="AlphaFoldDB" id="A0A1F7JCY5"/>
<dbReference type="EMBL" id="MGAV01000019">
    <property type="protein sequence ID" value="OGK53472.1"/>
    <property type="molecule type" value="Genomic_DNA"/>
</dbReference>
<reference evidence="1 2" key="1">
    <citation type="journal article" date="2016" name="Nat. Commun.">
        <title>Thousands of microbial genomes shed light on interconnected biogeochemical processes in an aquifer system.</title>
        <authorList>
            <person name="Anantharaman K."/>
            <person name="Brown C.T."/>
            <person name="Hug L.A."/>
            <person name="Sharon I."/>
            <person name="Castelle C.J."/>
            <person name="Probst A.J."/>
            <person name="Thomas B.C."/>
            <person name="Singh A."/>
            <person name="Wilkins M.J."/>
            <person name="Karaoz U."/>
            <person name="Brodie E.L."/>
            <person name="Williams K.H."/>
            <person name="Hubbard S.S."/>
            <person name="Banfield J.F."/>
        </authorList>
    </citation>
    <scope>NUCLEOTIDE SEQUENCE [LARGE SCALE GENOMIC DNA]</scope>
</reference>
<organism evidence="1 2">
    <name type="scientific">Candidatus Roizmanbacteria bacterium RIFCSPLOWO2_02_FULL_36_11</name>
    <dbReference type="NCBI Taxonomy" id="1802071"/>
    <lineage>
        <taxon>Bacteria</taxon>
        <taxon>Candidatus Roizmaniibacteriota</taxon>
    </lineage>
</organism>
<proteinExistence type="predicted"/>
<sequence>MYRIDKLLKQDQKLFHTGDLALLWGINNKNTLYTAIKRYVQKGILISIHKGFYSTIPLDQLVPIRLALGFLHRFAYVSCETILINKGIIFQKENYYSLVSDISTNFTIVDKHFKVRKMKDKYLFNDQGIIKKDGIAFAGVERAVIDILYFNPTFNFDNRAGVNWQKVKKMQKEMRSI</sequence>
<evidence type="ECO:0000313" key="2">
    <source>
        <dbReference type="Proteomes" id="UP000177418"/>
    </source>
</evidence>
<dbReference type="Proteomes" id="UP000177418">
    <property type="component" value="Unassembled WGS sequence"/>
</dbReference>
<protein>
    <recommendedName>
        <fullName evidence="3">AbiEi antitoxin C-terminal domain-containing protein</fullName>
    </recommendedName>
</protein>